<dbReference type="OrthoDB" id="5410952at2759"/>
<feature type="region of interest" description="Disordered" evidence="1">
    <location>
        <begin position="425"/>
        <end position="446"/>
    </location>
</feature>
<reference evidence="2" key="1">
    <citation type="submission" date="2021-03" db="EMBL/GenBank/DDBJ databases">
        <authorList>
            <person name="Tagirdzhanova G."/>
        </authorList>
    </citation>
    <scope>NUCLEOTIDE SEQUENCE</scope>
</reference>
<proteinExistence type="predicted"/>
<dbReference type="EMBL" id="CAJPDR010000198">
    <property type="protein sequence ID" value="CAF9925122.1"/>
    <property type="molecule type" value="Genomic_DNA"/>
</dbReference>
<comment type="caution">
    <text evidence="2">The sequence shown here is derived from an EMBL/GenBank/DDBJ whole genome shotgun (WGS) entry which is preliminary data.</text>
</comment>
<gene>
    <name evidence="2" type="ORF">ALECFALPRED_002910</name>
</gene>
<name>A0A8H3FH64_9LECA</name>
<organism evidence="2 3">
    <name type="scientific">Alectoria fallacina</name>
    <dbReference type="NCBI Taxonomy" id="1903189"/>
    <lineage>
        <taxon>Eukaryota</taxon>
        <taxon>Fungi</taxon>
        <taxon>Dikarya</taxon>
        <taxon>Ascomycota</taxon>
        <taxon>Pezizomycotina</taxon>
        <taxon>Lecanoromycetes</taxon>
        <taxon>OSLEUM clade</taxon>
        <taxon>Lecanoromycetidae</taxon>
        <taxon>Lecanorales</taxon>
        <taxon>Lecanorineae</taxon>
        <taxon>Parmeliaceae</taxon>
        <taxon>Alectoria</taxon>
    </lineage>
</organism>
<sequence length="460" mass="49767">MSSLAVRSRIPVHVNDSVVPTAASLVHVNDSVVPTAASLVHVNDSVVPAAASHPSVNTVDDIVTIYSAMSIDEPTTVKPTSASPSTSHASKSKLTVAAATSAFKGCPPLRQRQQRSLANVAPSVNSASVLDRIAKRRQRVVANLASGSNRPTPPVKVTPTSILKSSPAVAAIPKAVIPAAAAVPEAVIPATAVVEAVVPAVIAIPDVVIPAVAAVPEVVVPIAAPAPRRYRSLMYQMPANFRQDKDGKCHFIDRLVQISDQVWDSDCLIPSASTSRKPRARLPGRFRPATVPLTRTHIANRISPVLLPLTMSYFPRHFPPVYLTRRPESTRGCSPYCPARPHLPDRYINELGYGPLPKGRTCECCEDDGEIPLECFNIPPGQWETTPAESGVDTNPPIVRTDRPRKKVRFAEDLIDTFQVLKDPRGVFKSEPKSKDTSPRAKDFPEGFPFMLRRKILGRR</sequence>
<accession>A0A8H3FH64</accession>
<dbReference type="Proteomes" id="UP000664203">
    <property type="component" value="Unassembled WGS sequence"/>
</dbReference>
<protein>
    <submittedName>
        <fullName evidence="2">Uncharacterized protein</fullName>
    </submittedName>
</protein>
<dbReference type="AlphaFoldDB" id="A0A8H3FH64"/>
<evidence type="ECO:0000256" key="1">
    <source>
        <dbReference type="SAM" id="MobiDB-lite"/>
    </source>
</evidence>
<feature type="compositionally biased region" description="Basic and acidic residues" evidence="1">
    <location>
        <begin position="425"/>
        <end position="445"/>
    </location>
</feature>
<evidence type="ECO:0000313" key="2">
    <source>
        <dbReference type="EMBL" id="CAF9925122.1"/>
    </source>
</evidence>
<evidence type="ECO:0000313" key="3">
    <source>
        <dbReference type="Proteomes" id="UP000664203"/>
    </source>
</evidence>
<keyword evidence="3" id="KW-1185">Reference proteome</keyword>